<proteinExistence type="predicted"/>
<name>A0ABV8U206_9ACTN</name>
<evidence type="ECO:0000313" key="1">
    <source>
        <dbReference type="EMBL" id="MFC4336877.1"/>
    </source>
</evidence>
<dbReference type="EMBL" id="JBHSDK010000024">
    <property type="protein sequence ID" value="MFC4336877.1"/>
    <property type="molecule type" value="Genomic_DNA"/>
</dbReference>
<evidence type="ECO:0000313" key="2">
    <source>
        <dbReference type="Proteomes" id="UP001595823"/>
    </source>
</evidence>
<accession>A0ABV8U206</accession>
<keyword evidence="2" id="KW-1185">Reference proteome</keyword>
<protein>
    <submittedName>
        <fullName evidence="1">Uncharacterized protein</fullName>
    </submittedName>
</protein>
<dbReference type="Proteomes" id="UP001595823">
    <property type="component" value="Unassembled WGS sequence"/>
</dbReference>
<gene>
    <name evidence="1" type="ORF">ACFPET_16875</name>
</gene>
<organism evidence="1 2">
    <name type="scientific">Salininema proteolyticum</name>
    <dbReference type="NCBI Taxonomy" id="1607685"/>
    <lineage>
        <taxon>Bacteria</taxon>
        <taxon>Bacillati</taxon>
        <taxon>Actinomycetota</taxon>
        <taxon>Actinomycetes</taxon>
        <taxon>Glycomycetales</taxon>
        <taxon>Glycomycetaceae</taxon>
        <taxon>Salininema</taxon>
    </lineage>
</organism>
<sequence>MADNVQDIEAIDDARDRLRQLAEDSRKLQEAAAGADPGPGTWGIILGLTIGIAYEATVGSDVETTLEDLPLALEGNAIRLDMCARNYESTEESVVAALTAIQGELEIHTYGPTG</sequence>
<dbReference type="RefSeq" id="WP_380623261.1">
    <property type="nucleotide sequence ID" value="NZ_JBHSDK010000024.1"/>
</dbReference>
<comment type="caution">
    <text evidence="1">The sequence shown here is derived from an EMBL/GenBank/DDBJ whole genome shotgun (WGS) entry which is preliminary data.</text>
</comment>
<reference evidence="2" key="1">
    <citation type="journal article" date="2019" name="Int. J. Syst. Evol. Microbiol.">
        <title>The Global Catalogue of Microorganisms (GCM) 10K type strain sequencing project: providing services to taxonomists for standard genome sequencing and annotation.</title>
        <authorList>
            <consortium name="The Broad Institute Genomics Platform"/>
            <consortium name="The Broad Institute Genome Sequencing Center for Infectious Disease"/>
            <person name="Wu L."/>
            <person name="Ma J."/>
        </authorList>
    </citation>
    <scope>NUCLEOTIDE SEQUENCE [LARGE SCALE GENOMIC DNA]</scope>
    <source>
        <strain evidence="2">IBRC-M 10908</strain>
    </source>
</reference>